<feature type="compositionally biased region" description="Low complexity" evidence="6">
    <location>
        <begin position="125"/>
        <end position="135"/>
    </location>
</feature>
<evidence type="ECO:0000256" key="5">
    <source>
        <dbReference type="PROSITE-ProRule" id="PRU00076"/>
    </source>
</evidence>
<dbReference type="Proteomes" id="UP000499080">
    <property type="component" value="Unassembled WGS sequence"/>
</dbReference>
<feature type="disulfide bond" evidence="5">
    <location>
        <begin position="177"/>
        <end position="186"/>
    </location>
</feature>
<dbReference type="InterPro" id="IPR000742">
    <property type="entry name" value="EGF"/>
</dbReference>
<dbReference type="SMART" id="SM00179">
    <property type="entry name" value="EGF_CA"/>
    <property type="match status" value="4"/>
</dbReference>
<dbReference type="InterPro" id="IPR001881">
    <property type="entry name" value="EGF-like_Ca-bd_dom"/>
</dbReference>
<feature type="domain" description="EGF-like" evidence="7">
    <location>
        <begin position="149"/>
        <end position="187"/>
    </location>
</feature>
<evidence type="ECO:0000256" key="3">
    <source>
        <dbReference type="ARBA" id="ARBA00022737"/>
    </source>
</evidence>
<organism evidence="8 9">
    <name type="scientific">Araneus ventricosus</name>
    <name type="common">Orbweaver spider</name>
    <name type="synonym">Epeira ventricosa</name>
    <dbReference type="NCBI Taxonomy" id="182803"/>
    <lineage>
        <taxon>Eukaryota</taxon>
        <taxon>Metazoa</taxon>
        <taxon>Ecdysozoa</taxon>
        <taxon>Arthropoda</taxon>
        <taxon>Chelicerata</taxon>
        <taxon>Arachnida</taxon>
        <taxon>Araneae</taxon>
        <taxon>Araneomorphae</taxon>
        <taxon>Entelegynae</taxon>
        <taxon>Araneoidea</taxon>
        <taxon>Araneidae</taxon>
        <taxon>Araneus</taxon>
    </lineage>
</organism>
<keyword evidence="2" id="KW-0732">Signal</keyword>
<dbReference type="SUPFAM" id="SSF57196">
    <property type="entry name" value="EGF/Laminin"/>
    <property type="match status" value="2"/>
</dbReference>
<evidence type="ECO:0000259" key="7">
    <source>
        <dbReference type="PROSITE" id="PS50026"/>
    </source>
</evidence>
<feature type="domain" description="EGF-like" evidence="7">
    <location>
        <begin position="724"/>
        <end position="761"/>
    </location>
</feature>
<dbReference type="InterPro" id="IPR049883">
    <property type="entry name" value="NOTCH1_EGF-like"/>
</dbReference>
<dbReference type="PROSITE" id="PS01187">
    <property type="entry name" value="EGF_CA"/>
    <property type="match status" value="1"/>
</dbReference>
<protein>
    <recommendedName>
        <fullName evidence="7">EGF-like domain-containing protein</fullName>
    </recommendedName>
</protein>
<comment type="caution">
    <text evidence="5">Lacks conserved residue(s) required for the propagation of feature annotation.</text>
</comment>
<accession>A0A4Y2JWK4</accession>
<dbReference type="InterPro" id="IPR000152">
    <property type="entry name" value="EGF-type_Asp/Asn_hydroxyl_site"/>
</dbReference>
<dbReference type="AlphaFoldDB" id="A0A4Y2JWK4"/>
<evidence type="ECO:0000256" key="1">
    <source>
        <dbReference type="ARBA" id="ARBA00022536"/>
    </source>
</evidence>
<dbReference type="PANTHER" id="PTHR24034">
    <property type="entry name" value="EGF-LIKE DOMAIN-CONTAINING PROTEIN"/>
    <property type="match status" value="1"/>
</dbReference>
<keyword evidence="9" id="KW-1185">Reference proteome</keyword>
<dbReference type="Pfam" id="PF00008">
    <property type="entry name" value="EGF"/>
    <property type="match status" value="1"/>
</dbReference>
<dbReference type="InterPro" id="IPR050751">
    <property type="entry name" value="ECM_structural_protein"/>
</dbReference>
<evidence type="ECO:0000256" key="6">
    <source>
        <dbReference type="SAM" id="MobiDB-lite"/>
    </source>
</evidence>
<keyword evidence="4 5" id="KW-1015">Disulfide bond</keyword>
<keyword evidence="1 5" id="KW-0245">EGF-like domain</keyword>
<dbReference type="Gene3D" id="2.10.25.10">
    <property type="entry name" value="Laminin"/>
    <property type="match status" value="3"/>
</dbReference>
<sequence length="799" mass="89925">MIKNVEPLSRKRGRDFYLQYLDTFNTCQLEYSSFEVLTVDGESSNWLIVLKEILKASFNPVISILNCFVFTKHQGGFGYFLELPSTNTPIVTTTILSTTVITEQSKETTKTTIDQSSTIDEKSSSETTSPVSPTSIHSTVSTKDPDDEGKNVCDENNPCQNGGTCEQEDGKDYKCYCMEGFNGTNCEIIQWCQDNNEICGNAPCEYDEEVGSAFCSCKDDLYFDAKSKTCVELDKCLLARIKGNCNGDNETCDNKGNCRCEENYAYNDNRTACEPDFCWKISSKPRCGKNMECSEGDKSFSCFCKKDFWQIGANCVKVDKCTPGVSKCEHQCANGYCFCFPGFKLNDDGYSCDPTKSDTECELDCGIGTCVKEGTIEKCICPQISHVFRRGTCIDKCKAKELKEEECPKEMGCLSDEEFGYKCNCTGKYDFADDDVHCKAKPMCSEGGGNEVCSLKGGLCEDNFALSEGYKCRCNFGYKENPKTHVCEHMCETAECHKKQALCTINAYNAVECICPPLLVEDTNGICNQLAKYSYTGDFSVPKRKYQVVTDTDSVRIKRDTSQDINYAKLLKDFEDSEVFRTLQCHVILNCLCAPYTPACLSHWQRITLDEEDDWKCFLEIKLNEDPQGKINIVSTPSVCLPFLYESYCLIPPDFTTRRRKADDRQVFHKTNPCDERVIGKLCGYDTECKVSEPSGFKCVCKAGYFRRNSFVLAQDVLIDFCEDIDECLNPTICPNASTCFNLPGDYTCKCKDGYRLEEGKSVKRDGCRAFPLLSHYHFQSVRTTGDYNFFLGYYTSSG</sequence>
<name>A0A4Y2JWK4_ARAVE</name>
<dbReference type="SMART" id="SM00181">
    <property type="entry name" value="EGF"/>
    <property type="match status" value="11"/>
</dbReference>
<dbReference type="PROSITE" id="PS50026">
    <property type="entry name" value="EGF_3"/>
    <property type="match status" value="2"/>
</dbReference>
<dbReference type="CDD" id="cd00054">
    <property type="entry name" value="EGF_CA"/>
    <property type="match status" value="2"/>
</dbReference>
<gene>
    <name evidence="8" type="ORF">AVEN_89598_1</name>
</gene>
<evidence type="ECO:0000313" key="9">
    <source>
        <dbReference type="Proteomes" id="UP000499080"/>
    </source>
</evidence>
<dbReference type="PROSITE" id="PS00022">
    <property type="entry name" value="EGF_1"/>
    <property type="match status" value="1"/>
</dbReference>
<comment type="caution">
    <text evidence="8">The sequence shown here is derived from an EMBL/GenBank/DDBJ whole genome shotgun (WGS) entry which is preliminary data.</text>
</comment>
<dbReference type="Pfam" id="PF07645">
    <property type="entry name" value="EGF_CA"/>
    <property type="match status" value="1"/>
</dbReference>
<dbReference type="FunFam" id="2.10.25.10:FF:000118">
    <property type="entry name" value="protein delta homolog 2"/>
    <property type="match status" value="1"/>
</dbReference>
<dbReference type="GO" id="GO:0005509">
    <property type="term" value="F:calcium ion binding"/>
    <property type="evidence" value="ECO:0007669"/>
    <property type="project" value="InterPro"/>
</dbReference>
<dbReference type="PANTHER" id="PTHR24034:SF89">
    <property type="entry name" value="COMPLEMENT COMPONENT C1Q RECEPTOR"/>
    <property type="match status" value="1"/>
</dbReference>
<proteinExistence type="predicted"/>
<dbReference type="FunFam" id="2.10.25.10:FF:000038">
    <property type="entry name" value="Fibrillin 2"/>
    <property type="match status" value="1"/>
</dbReference>
<evidence type="ECO:0000256" key="4">
    <source>
        <dbReference type="ARBA" id="ARBA00023157"/>
    </source>
</evidence>
<dbReference type="InterPro" id="IPR018097">
    <property type="entry name" value="EGF_Ca-bd_CS"/>
</dbReference>
<evidence type="ECO:0000313" key="8">
    <source>
        <dbReference type="EMBL" id="GBM94155.1"/>
    </source>
</evidence>
<dbReference type="PROSITE" id="PS01186">
    <property type="entry name" value="EGF_2"/>
    <property type="match status" value="2"/>
</dbReference>
<dbReference type="EMBL" id="BGPR01003942">
    <property type="protein sequence ID" value="GBM94155.1"/>
    <property type="molecule type" value="Genomic_DNA"/>
</dbReference>
<dbReference type="OrthoDB" id="6431406at2759"/>
<keyword evidence="3" id="KW-0677">Repeat</keyword>
<dbReference type="PROSITE" id="PS00010">
    <property type="entry name" value="ASX_HYDROXYL"/>
    <property type="match status" value="1"/>
</dbReference>
<reference evidence="8 9" key="1">
    <citation type="journal article" date="2019" name="Sci. Rep.">
        <title>Orb-weaving spider Araneus ventricosus genome elucidates the spidroin gene catalogue.</title>
        <authorList>
            <person name="Kono N."/>
            <person name="Nakamura H."/>
            <person name="Ohtoshi R."/>
            <person name="Moran D.A.P."/>
            <person name="Shinohara A."/>
            <person name="Yoshida Y."/>
            <person name="Fujiwara M."/>
            <person name="Mori M."/>
            <person name="Tomita M."/>
            <person name="Arakawa K."/>
        </authorList>
    </citation>
    <scope>NUCLEOTIDE SEQUENCE [LARGE SCALE GENOMIC DNA]</scope>
</reference>
<evidence type="ECO:0000256" key="2">
    <source>
        <dbReference type="ARBA" id="ARBA00022729"/>
    </source>
</evidence>
<feature type="region of interest" description="Disordered" evidence="6">
    <location>
        <begin position="106"/>
        <end position="149"/>
    </location>
</feature>